<accession>A0AAV5TXH6</accession>
<evidence type="ECO:0000313" key="2">
    <source>
        <dbReference type="Proteomes" id="UP001432027"/>
    </source>
</evidence>
<evidence type="ECO:0000313" key="1">
    <source>
        <dbReference type="EMBL" id="GMS98966.1"/>
    </source>
</evidence>
<dbReference type="Proteomes" id="UP001432027">
    <property type="component" value="Unassembled WGS sequence"/>
</dbReference>
<protein>
    <submittedName>
        <fullName evidence="1">Uncharacterized protein</fullName>
    </submittedName>
</protein>
<organism evidence="1 2">
    <name type="scientific">Pristionchus entomophagus</name>
    <dbReference type="NCBI Taxonomy" id="358040"/>
    <lineage>
        <taxon>Eukaryota</taxon>
        <taxon>Metazoa</taxon>
        <taxon>Ecdysozoa</taxon>
        <taxon>Nematoda</taxon>
        <taxon>Chromadorea</taxon>
        <taxon>Rhabditida</taxon>
        <taxon>Rhabditina</taxon>
        <taxon>Diplogasteromorpha</taxon>
        <taxon>Diplogasteroidea</taxon>
        <taxon>Neodiplogasteridae</taxon>
        <taxon>Pristionchus</taxon>
    </lineage>
</organism>
<feature type="non-terminal residue" evidence="1">
    <location>
        <position position="103"/>
    </location>
</feature>
<feature type="non-terminal residue" evidence="1">
    <location>
        <position position="1"/>
    </location>
</feature>
<dbReference type="AlphaFoldDB" id="A0AAV5TXH6"/>
<keyword evidence="2" id="KW-1185">Reference proteome</keyword>
<gene>
    <name evidence="1" type="ORF">PENTCL1PPCAC_21142</name>
</gene>
<sequence>EVSHRKVRGAAADAARPVNVNDLIILLVADGEGRGSACEEGVHLSEHHSHSLDFALSLATLATRTASTLAELQRTTDSEGHREITVDHLHPVATVTAHQFRLE</sequence>
<name>A0AAV5TXH6_9BILA</name>
<proteinExistence type="predicted"/>
<comment type="caution">
    <text evidence="1">The sequence shown here is derived from an EMBL/GenBank/DDBJ whole genome shotgun (WGS) entry which is preliminary data.</text>
</comment>
<dbReference type="EMBL" id="BTSX01000005">
    <property type="protein sequence ID" value="GMS98966.1"/>
    <property type="molecule type" value="Genomic_DNA"/>
</dbReference>
<reference evidence="1" key="1">
    <citation type="submission" date="2023-10" db="EMBL/GenBank/DDBJ databases">
        <title>Genome assembly of Pristionchus species.</title>
        <authorList>
            <person name="Yoshida K."/>
            <person name="Sommer R.J."/>
        </authorList>
    </citation>
    <scope>NUCLEOTIDE SEQUENCE</scope>
    <source>
        <strain evidence="1">RS0144</strain>
    </source>
</reference>